<evidence type="ECO:0000313" key="2">
    <source>
        <dbReference type="EMBL" id="QTE53260.1"/>
    </source>
</evidence>
<evidence type="ECO:0000313" key="1">
    <source>
        <dbReference type="EMBL" id="QEM04252.1"/>
    </source>
</evidence>
<organism evidence="1 3">
    <name type="scientific">Mucilaginibacter rubeus</name>
    <dbReference type="NCBI Taxonomy" id="2027860"/>
    <lineage>
        <taxon>Bacteria</taxon>
        <taxon>Pseudomonadati</taxon>
        <taxon>Bacteroidota</taxon>
        <taxon>Sphingobacteriia</taxon>
        <taxon>Sphingobacteriales</taxon>
        <taxon>Sphingobacteriaceae</taxon>
        <taxon>Mucilaginibacter</taxon>
    </lineage>
</organism>
<proteinExistence type="predicted"/>
<protein>
    <submittedName>
        <fullName evidence="1">STAS/SEC14 domain-containing protein</fullName>
    </submittedName>
</protein>
<dbReference type="InterPro" id="IPR036513">
    <property type="entry name" value="STAS_dom_sf"/>
</dbReference>
<dbReference type="EMBL" id="CP071880">
    <property type="protein sequence ID" value="QTE53260.1"/>
    <property type="molecule type" value="Genomic_DNA"/>
</dbReference>
<dbReference type="Proteomes" id="UP000250557">
    <property type="component" value="Chromosome"/>
</dbReference>
<reference evidence="1 3" key="1">
    <citation type="submission" date="2019-08" db="EMBL/GenBank/DDBJ databases">
        <title>Comparative genome analysis confer to the adaptation heavy metal polluted environment.</title>
        <authorList>
            <person name="Li Y."/>
        </authorList>
    </citation>
    <scope>NUCLEOTIDE SEQUENCE [LARGE SCALE GENOMIC DNA]</scope>
    <source>
        <strain evidence="1 3">P2</strain>
    </source>
</reference>
<dbReference type="Proteomes" id="UP000663940">
    <property type="component" value="Chromosome"/>
</dbReference>
<name>A0AAE6MIJ9_9SPHI</name>
<sequence length="123" mass="14076">MLQIINNLPQHVVGIYASGEVTRNDMETILIPKIQELKNRQGEINYLLVLGTGVQNFTLAAWWDDLKLGLTNFTNWHRIAVVTDQKGVEWFTDLFRFMIPGKSRGFSPDQLEEAKAWVSGEEI</sequence>
<dbReference type="EMBL" id="CP043451">
    <property type="protein sequence ID" value="QEM04252.1"/>
    <property type="molecule type" value="Genomic_DNA"/>
</dbReference>
<evidence type="ECO:0000313" key="4">
    <source>
        <dbReference type="Proteomes" id="UP000663940"/>
    </source>
</evidence>
<evidence type="ECO:0000313" key="3">
    <source>
        <dbReference type="Proteomes" id="UP000250557"/>
    </source>
</evidence>
<dbReference type="RefSeq" id="WP_112655004.1">
    <property type="nucleotide sequence ID" value="NZ_CP043451.1"/>
</dbReference>
<gene>
    <name evidence="1" type="ORF">DIU31_012310</name>
    <name evidence="2" type="ORF">J3L21_15275</name>
</gene>
<reference evidence="2 4" key="2">
    <citation type="submission" date="2021-03" db="EMBL/GenBank/DDBJ databases">
        <title>Mucilaginibacter strains isolated from gold and copper mining confer multi heavy-metal resistance.</title>
        <authorList>
            <person name="Li Y."/>
        </authorList>
    </citation>
    <scope>NUCLEOTIDE SEQUENCE [LARGE SCALE GENOMIC DNA]</scope>
    <source>
        <strain evidence="2 4">P2-4</strain>
    </source>
</reference>
<dbReference type="AlphaFoldDB" id="A0AAE6MIJ9"/>
<keyword evidence="4" id="KW-1185">Reference proteome</keyword>
<dbReference type="SUPFAM" id="SSF52091">
    <property type="entry name" value="SpoIIaa-like"/>
    <property type="match status" value="1"/>
</dbReference>
<accession>A0AAE6MIJ9</accession>
<dbReference type="InterPro" id="IPR021866">
    <property type="entry name" value="SpoIIAA-like"/>
</dbReference>
<dbReference type="Pfam" id="PF11964">
    <property type="entry name" value="SpoIIAA-like"/>
    <property type="match status" value="1"/>
</dbReference>
<dbReference type="Gene3D" id="3.40.50.10600">
    <property type="entry name" value="SpoIIaa-like domains"/>
    <property type="match status" value="1"/>
</dbReference>
<dbReference type="InterPro" id="IPR038396">
    <property type="entry name" value="SpoIIAA-like_sf"/>
</dbReference>